<sequence>MAQDWIVDVLADLRAYAEMGGLPATAASLEDAMLIALAETASIAPAGEADEGTAPRDPGTNKVTWLFTGRG</sequence>
<evidence type="ECO:0000313" key="2">
    <source>
        <dbReference type="Proteomes" id="UP001144205"/>
    </source>
</evidence>
<proteinExistence type="predicted"/>
<reference evidence="1" key="1">
    <citation type="journal article" date="2023" name="Int. J. Syst. Evol. Microbiol.">
        <title>Sinisalibacter aestuarii sp. nov., isolated from estuarine sediment of the Arakawa River.</title>
        <authorList>
            <person name="Arafat S.T."/>
            <person name="Hirano S."/>
            <person name="Sato A."/>
            <person name="Takeuchi K."/>
            <person name="Yasuda T."/>
            <person name="Terahara T."/>
            <person name="Hamada M."/>
            <person name="Kobayashi T."/>
        </authorList>
    </citation>
    <scope>NUCLEOTIDE SEQUENCE</scope>
    <source>
        <strain evidence="1">B-399</strain>
    </source>
</reference>
<accession>A0ABQ5LSU4</accession>
<comment type="caution">
    <text evidence="1">The sequence shown here is derived from an EMBL/GenBank/DDBJ whole genome shotgun (WGS) entry which is preliminary data.</text>
</comment>
<keyword evidence="2" id="KW-1185">Reference proteome</keyword>
<organism evidence="1 2">
    <name type="scientific">Sinisalibacter aestuarii</name>
    <dbReference type="NCBI Taxonomy" id="2949426"/>
    <lineage>
        <taxon>Bacteria</taxon>
        <taxon>Pseudomonadati</taxon>
        <taxon>Pseudomonadota</taxon>
        <taxon>Alphaproteobacteria</taxon>
        <taxon>Rhodobacterales</taxon>
        <taxon>Roseobacteraceae</taxon>
        <taxon>Sinisalibacter</taxon>
    </lineage>
</organism>
<dbReference type="Proteomes" id="UP001144205">
    <property type="component" value="Unassembled WGS sequence"/>
</dbReference>
<name>A0ABQ5LSU4_9RHOB</name>
<gene>
    <name evidence="1" type="ORF">STA1M1_19350</name>
</gene>
<dbReference type="EMBL" id="BROH01000005">
    <property type="protein sequence ID" value="GKY88066.1"/>
    <property type="molecule type" value="Genomic_DNA"/>
</dbReference>
<dbReference type="RefSeq" id="WP_281842093.1">
    <property type="nucleotide sequence ID" value="NZ_BROH01000005.1"/>
</dbReference>
<protein>
    <submittedName>
        <fullName evidence="1">Uncharacterized protein</fullName>
    </submittedName>
</protein>
<evidence type="ECO:0000313" key="1">
    <source>
        <dbReference type="EMBL" id="GKY88066.1"/>
    </source>
</evidence>